<gene>
    <name evidence="1" type="ORF">TRFO_15829</name>
</gene>
<dbReference type="GeneID" id="94833314"/>
<evidence type="ECO:0000313" key="2">
    <source>
        <dbReference type="Proteomes" id="UP000179807"/>
    </source>
</evidence>
<dbReference type="EMBL" id="MLAK01000451">
    <property type="protein sequence ID" value="OHT13931.1"/>
    <property type="molecule type" value="Genomic_DNA"/>
</dbReference>
<name>A0A1J4KRP5_9EUKA</name>
<dbReference type="VEuPathDB" id="TrichDB:TRFO_15829"/>
<organism evidence="1 2">
    <name type="scientific">Tritrichomonas foetus</name>
    <dbReference type="NCBI Taxonomy" id="1144522"/>
    <lineage>
        <taxon>Eukaryota</taxon>
        <taxon>Metamonada</taxon>
        <taxon>Parabasalia</taxon>
        <taxon>Tritrichomonadida</taxon>
        <taxon>Tritrichomonadidae</taxon>
        <taxon>Tritrichomonas</taxon>
    </lineage>
</organism>
<accession>A0A1J4KRP5</accession>
<evidence type="ECO:0000313" key="1">
    <source>
        <dbReference type="EMBL" id="OHT13931.1"/>
    </source>
</evidence>
<reference evidence="1" key="1">
    <citation type="submission" date="2016-10" db="EMBL/GenBank/DDBJ databases">
        <authorList>
            <person name="Benchimol M."/>
            <person name="Almeida L.G."/>
            <person name="Vasconcelos A.T."/>
            <person name="Perreira-Neves A."/>
            <person name="Rosa I.A."/>
            <person name="Tasca T."/>
            <person name="Bogo M.R."/>
            <person name="de Souza W."/>
        </authorList>
    </citation>
    <scope>NUCLEOTIDE SEQUENCE [LARGE SCALE GENOMIC DNA]</scope>
    <source>
        <strain evidence="1">K</strain>
    </source>
</reference>
<comment type="caution">
    <text evidence="1">The sequence shown here is derived from an EMBL/GenBank/DDBJ whole genome shotgun (WGS) entry which is preliminary data.</text>
</comment>
<protein>
    <submittedName>
        <fullName evidence="1">Uncharacterized protein</fullName>
    </submittedName>
</protein>
<dbReference type="RefSeq" id="XP_068367067.1">
    <property type="nucleotide sequence ID" value="XM_068498610.1"/>
</dbReference>
<dbReference type="Proteomes" id="UP000179807">
    <property type="component" value="Unassembled WGS sequence"/>
</dbReference>
<sequence>MIKTPNFSGSNSIFCQIPKFEFMKAIVRRLVEGTSPDKSPHDITASLSLFQQEINIHKLYSAEEDQIDLLLKTIWTQLLTCSASQNVSVRVAAYTATSNFLLKLMPYYPLKMRTTFSDVAIQFSGESQNSLLLIASFAFISHFISPANVDDFLSATPIFHHFITNECISSDHLSNIIHNLDSHLSNDWFKNLLLAFINLNNHNPSRHITKAVSALIQKNPDVLMKEILIYDNNWSPAQLSLISYVMTSVNFDLDTLDLLKTEVAAFECLKKEGSSMTEIDDALAILSLKSKSFKINVKKVEEGFEIDLENYGKIIFNDEKAMKRASFYMLPLPKEYLIPKENDSPTIIGTKFKTIGNLIKDFNQIIDVETEIDLFDSYCTSEYNDTVSSCLQCLAICVNTLIMNCKTHKLSRLLRRVLFNKTTSWFHAFDILRVIRSIKPEFIPLVFGESGFKSVIQLVTGFCMHMNDDLSRCSFDTITELTSKETFREVTEYVSQNIDFFNAFSIQKNLLILGRLISKHYKEDRSHLFWLFNAVLESIDYHLYDVDVMTSIFHFFSFFNLSTIPINIITPLMKIATAIYSSTILVWAKNETYVPRDDEIKGKYFEIIRKHLSKKRIEIIQANSYDYRLHFVHLYSVMNFLLSLPLSLFLTSNTVNLFKYCFKLFPLECSRYLVQRIQSFNENDRLQIINDSYIYLEAVSDVTVHAIWCQILLQLNYKNTKSKLVSNIFKLMIKEASYFAEKYENKMSMKCLVSFAVFLGMTNSMHKNSSLLTTLIKKQNDETQFEFIQAITDFPDFSGKYKNLLMEIGDRYFIPSGLMQGIINFNCLIESQKKRLIEEILNMKNKFECKIPGNLISYANEHLYGWKLYEFNIKTNYFNDSSNTQNDIEPRAFNRICPQLYEEDLIKKLQIYADTDSLIGIKTTLCLIHSKNTKVDLSNVTFPLSTIPSVARFVKKYSYLMGRKNSSENFMENENDNDAQIVYMIEHKLEMEMPLIKYFFHPEMKFEVQKITKESIARISSFMQEFHTSIEGLSDVIIDNIKKTKSITRIKALLMLASVHLSMTKNLNHSDFVDQLFALLKEKATTIIPTKELLTFSLVVHQHLLINLEKHLDFIESVCLMFVLMECKVLRRESLTFDEYLNDLLKQNHPSFILQGIRILRYLIANEDVNAFKAYLENYISYFHQFTNIYPIPNYSSYLYVDIVENKFYSTNGIRNKISENLFKSILVPMAKAAFVPLGKVMISLVRTEDEASEFLAKLVKECEILIEDQTNLEIFQLYVDILEVRLTRVIDVEVRQRIVKNCIDKLVNGILKNFDSYNYSKYLESCISLIRNNLPIDDVTGFFIKAFLSSNTSNGKDLPIDPNPLQKRFFPFFVVIAKILKMMAFYKDDTNNNSVEKSIKIVKSFLDEKQTQAIDIILSGTMNAKILELIEGVISLK</sequence>
<keyword evidence="2" id="KW-1185">Reference proteome</keyword>
<proteinExistence type="predicted"/>